<feature type="compositionally biased region" description="Basic and acidic residues" evidence="2">
    <location>
        <begin position="301"/>
        <end position="317"/>
    </location>
</feature>
<dbReference type="PANTHER" id="PTHR33375">
    <property type="entry name" value="CHROMOSOME-PARTITIONING PROTEIN PARB-RELATED"/>
    <property type="match status" value="1"/>
</dbReference>
<feature type="compositionally biased region" description="Pro residues" evidence="2">
    <location>
        <begin position="228"/>
        <end position="239"/>
    </location>
</feature>
<sequence>MALGNLSNLQSLSRRSKGAKEVLMLDTAEVEPKQGQVREKFAGIEELAESIKVNGQEQPIIVYPKDESGKYRIQKGERRWRACKLAGVPVEAIVNKKELDDLDETAGELIENIQRENLTPMEIAKGIQKFIDRGWQGMDVAKRLGKSRGYVSSHLSLLKLPDCVMRLYDEEVTADPESLNTLRQLHSIAPEQAERICAKALEEGISRKACRELLKQAKKGGLPEDPEIPSPENPAPAPGPGTNDDQPSLRGFEEPSEGGDGDKEPSAGTSAGSSEASSSPSPGQGGSAAGDEAGAGAELPQEDKATPKRDARKDPEAKSATPPQPVPTKEPARARIVVSVSTSDGHRSGVLHTDRIDPEAGYCWVRLDNGDEEPLRARVSDVQLLGVEGEE</sequence>
<feature type="compositionally biased region" description="Low complexity" evidence="2">
    <location>
        <begin position="266"/>
        <end position="282"/>
    </location>
</feature>
<feature type="compositionally biased region" description="Basic and acidic residues" evidence="2">
    <location>
        <begin position="344"/>
        <end position="353"/>
    </location>
</feature>
<evidence type="ECO:0000256" key="1">
    <source>
        <dbReference type="ARBA" id="ARBA00006295"/>
    </source>
</evidence>
<dbReference type="SUPFAM" id="SSF109709">
    <property type="entry name" value="KorB DNA-binding domain-like"/>
    <property type="match status" value="1"/>
</dbReference>
<dbReference type="AlphaFoldDB" id="A0A1N6EWW1"/>
<dbReference type="InterPro" id="IPR050336">
    <property type="entry name" value="Chromosome_partition/occlusion"/>
</dbReference>
<dbReference type="RefSeq" id="WP_074211809.1">
    <property type="nucleotide sequence ID" value="NZ_BJOI01000053.1"/>
</dbReference>
<dbReference type="Pfam" id="PF02195">
    <property type="entry name" value="ParB_N"/>
    <property type="match status" value="1"/>
</dbReference>
<dbReference type="GO" id="GO:0007059">
    <property type="term" value="P:chromosome segregation"/>
    <property type="evidence" value="ECO:0007669"/>
    <property type="project" value="TreeGrafter"/>
</dbReference>
<dbReference type="InterPro" id="IPR013741">
    <property type="entry name" value="KorB_domain"/>
</dbReference>
<proteinExistence type="inferred from homology"/>
<dbReference type="PANTHER" id="PTHR33375:SF1">
    <property type="entry name" value="CHROMOSOME-PARTITIONING PROTEIN PARB-RELATED"/>
    <property type="match status" value="1"/>
</dbReference>
<feature type="region of interest" description="Disordered" evidence="2">
    <location>
        <begin position="218"/>
        <end position="353"/>
    </location>
</feature>
<protein>
    <submittedName>
        <fullName evidence="4">Chromosome partitioning protein, ParB family</fullName>
    </submittedName>
</protein>
<feature type="domain" description="ParB-like N-terminal" evidence="3">
    <location>
        <begin position="23"/>
        <end position="113"/>
    </location>
</feature>
<dbReference type="NCBIfam" id="TIGR00180">
    <property type="entry name" value="parB_part"/>
    <property type="match status" value="1"/>
</dbReference>
<dbReference type="GeneID" id="97277754"/>
<dbReference type="SMART" id="SM00470">
    <property type="entry name" value="ParB"/>
    <property type="match status" value="1"/>
</dbReference>
<evidence type="ECO:0000313" key="5">
    <source>
        <dbReference type="Proteomes" id="UP000185024"/>
    </source>
</evidence>
<evidence type="ECO:0000259" key="3">
    <source>
        <dbReference type="SMART" id="SM00470"/>
    </source>
</evidence>
<organism evidence="4 5">
    <name type="scientific">Vreelandella aquamarina</name>
    <dbReference type="NCBI Taxonomy" id="77097"/>
    <lineage>
        <taxon>Bacteria</taxon>
        <taxon>Pseudomonadati</taxon>
        <taxon>Pseudomonadota</taxon>
        <taxon>Gammaproteobacteria</taxon>
        <taxon>Oceanospirillales</taxon>
        <taxon>Halomonadaceae</taxon>
        <taxon>Vreelandella</taxon>
    </lineage>
</organism>
<dbReference type="Proteomes" id="UP000185024">
    <property type="component" value="Unassembled WGS sequence"/>
</dbReference>
<reference evidence="4 5" key="1">
    <citation type="submission" date="2016-11" db="EMBL/GenBank/DDBJ databases">
        <authorList>
            <person name="Jaros S."/>
            <person name="Januszkiewicz K."/>
            <person name="Wedrychowicz H."/>
        </authorList>
    </citation>
    <scope>NUCLEOTIDE SEQUENCE [LARGE SCALE GENOMIC DNA]</scope>
    <source>
        <strain evidence="4 5">ACAM 239</strain>
    </source>
</reference>
<dbReference type="InterPro" id="IPR004437">
    <property type="entry name" value="ParB/RepB/Spo0J"/>
</dbReference>
<dbReference type="Pfam" id="PF08535">
    <property type="entry name" value="KorB"/>
    <property type="match status" value="1"/>
</dbReference>
<dbReference type="Gene3D" id="3.90.1530.30">
    <property type="match status" value="1"/>
</dbReference>
<comment type="similarity">
    <text evidence="1">Belongs to the ParB family.</text>
</comment>
<dbReference type="Gene3D" id="1.10.10.2830">
    <property type="match status" value="1"/>
</dbReference>
<dbReference type="InterPro" id="IPR036086">
    <property type="entry name" value="ParB/Sulfiredoxin_sf"/>
</dbReference>
<evidence type="ECO:0000256" key="2">
    <source>
        <dbReference type="SAM" id="MobiDB-lite"/>
    </source>
</evidence>
<dbReference type="InterPro" id="IPR003115">
    <property type="entry name" value="ParB_N"/>
</dbReference>
<dbReference type="GO" id="GO:0005694">
    <property type="term" value="C:chromosome"/>
    <property type="evidence" value="ECO:0007669"/>
    <property type="project" value="TreeGrafter"/>
</dbReference>
<dbReference type="SUPFAM" id="SSF110849">
    <property type="entry name" value="ParB/Sulfiredoxin"/>
    <property type="match status" value="1"/>
</dbReference>
<accession>A0A1N6EWW1</accession>
<name>A0A1N6EWW1_9GAMM</name>
<gene>
    <name evidence="4" type="ORF">SAMN05878438_3744</name>
</gene>
<dbReference type="GO" id="GO:0003677">
    <property type="term" value="F:DNA binding"/>
    <property type="evidence" value="ECO:0007669"/>
    <property type="project" value="InterPro"/>
</dbReference>
<evidence type="ECO:0000313" key="4">
    <source>
        <dbReference type="EMBL" id="SIN87423.1"/>
    </source>
</evidence>
<dbReference type="EMBL" id="FSQX01000002">
    <property type="protein sequence ID" value="SIN87423.1"/>
    <property type="molecule type" value="Genomic_DNA"/>
</dbReference>